<feature type="transmembrane region" description="Helical" evidence="5">
    <location>
        <begin position="184"/>
        <end position="216"/>
    </location>
</feature>
<keyword evidence="2 5" id="KW-0812">Transmembrane</keyword>
<comment type="caution">
    <text evidence="6">The sequence shown here is derived from an EMBL/GenBank/DDBJ whole genome shotgun (WGS) entry which is preliminary data.</text>
</comment>
<evidence type="ECO:0000256" key="3">
    <source>
        <dbReference type="ARBA" id="ARBA00022989"/>
    </source>
</evidence>
<reference evidence="6" key="1">
    <citation type="submission" date="2022-07" db="EMBL/GenBank/DDBJ databases">
        <title>Phylogenomic reconstructions and comparative analyses of Kickxellomycotina fungi.</title>
        <authorList>
            <person name="Reynolds N.K."/>
            <person name="Stajich J.E."/>
            <person name="Barry K."/>
            <person name="Grigoriev I.V."/>
            <person name="Crous P."/>
            <person name="Smith M.E."/>
        </authorList>
    </citation>
    <scope>NUCLEOTIDE SEQUENCE</scope>
    <source>
        <strain evidence="6">NRRL 1565</strain>
    </source>
</reference>
<dbReference type="PANTHER" id="PTHR23112">
    <property type="entry name" value="G PROTEIN-COUPLED RECEPTOR 157-RELATED"/>
    <property type="match status" value="1"/>
</dbReference>
<dbReference type="OrthoDB" id="5565876at2759"/>
<feature type="transmembrane region" description="Helical" evidence="5">
    <location>
        <begin position="276"/>
        <end position="299"/>
    </location>
</feature>
<keyword evidence="4 5" id="KW-0472">Membrane</keyword>
<organism evidence="6 7">
    <name type="scientific">Coemansia guatemalensis</name>
    <dbReference type="NCBI Taxonomy" id="2761395"/>
    <lineage>
        <taxon>Eukaryota</taxon>
        <taxon>Fungi</taxon>
        <taxon>Fungi incertae sedis</taxon>
        <taxon>Zoopagomycota</taxon>
        <taxon>Kickxellomycotina</taxon>
        <taxon>Kickxellomycetes</taxon>
        <taxon>Kickxellales</taxon>
        <taxon>Kickxellaceae</taxon>
        <taxon>Coemansia</taxon>
    </lineage>
</organism>
<dbReference type="GO" id="GO:0005886">
    <property type="term" value="C:plasma membrane"/>
    <property type="evidence" value="ECO:0007669"/>
    <property type="project" value="TreeGrafter"/>
</dbReference>
<accession>A0A9W8HT69</accession>
<dbReference type="PANTHER" id="PTHR23112:SF37">
    <property type="entry name" value="G PROTEIN-COUPLED RECEPTOR GPR1"/>
    <property type="match status" value="1"/>
</dbReference>
<feature type="transmembrane region" description="Helical" evidence="5">
    <location>
        <begin position="103"/>
        <end position="124"/>
    </location>
</feature>
<dbReference type="EMBL" id="JANBUO010000818">
    <property type="protein sequence ID" value="KAJ2801402.1"/>
    <property type="molecule type" value="Genomic_DNA"/>
</dbReference>
<evidence type="ECO:0000256" key="2">
    <source>
        <dbReference type="ARBA" id="ARBA00022692"/>
    </source>
</evidence>
<evidence type="ECO:0000256" key="1">
    <source>
        <dbReference type="ARBA" id="ARBA00004141"/>
    </source>
</evidence>
<name>A0A9W8HT69_9FUNG</name>
<dbReference type="GO" id="GO:0004930">
    <property type="term" value="F:G protein-coupled receptor activity"/>
    <property type="evidence" value="ECO:0007669"/>
    <property type="project" value="TreeGrafter"/>
</dbReference>
<dbReference type="AlphaFoldDB" id="A0A9W8HT69"/>
<feature type="transmembrane region" description="Helical" evidence="5">
    <location>
        <begin position="144"/>
        <end position="164"/>
    </location>
</feature>
<evidence type="ECO:0000256" key="5">
    <source>
        <dbReference type="SAM" id="Phobius"/>
    </source>
</evidence>
<protein>
    <submittedName>
        <fullName evidence="6">Uncharacterized protein</fullName>
    </submittedName>
</protein>
<evidence type="ECO:0000256" key="4">
    <source>
        <dbReference type="ARBA" id="ARBA00023136"/>
    </source>
</evidence>
<feature type="transmembrane region" description="Helical" evidence="5">
    <location>
        <begin position="319"/>
        <end position="343"/>
    </location>
</feature>
<dbReference type="Proteomes" id="UP001140094">
    <property type="component" value="Unassembled WGS sequence"/>
</dbReference>
<comment type="subcellular location">
    <subcellularLocation>
        <location evidence="1">Membrane</location>
        <topology evidence="1">Multi-pass membrane protein</topology>
    </subcellularLocation>
</comment>
<keyword evidence="7" id="KW-1185">Reference proteome</keyword>
<dbReference type="GO" id="GO:0007189">
    <property type="term" value="P:adenylate cyclase-activating G protein-coupled receptor signaling pathway"/>
    <property type="evidence" value="ECO:0007669"/>
    <property type="project" value="TreeGrafter"/>
</dbReference>
<sequence>MGLIDVAMSRRSIALGPEDPATVVAEMYAIVDANMWKFNMALGLTGTASGIMAVFLFCVFFWRRELVNRISLRLIFLISFFDFVQCIIQIFSTDYKTLAVCRVYGSLIEIFMFSSIYLSSSIAFNLQMTFLRTSRKQLPHYTKYLYFVVPILVSVLQFAPQYIWAAEKGYCRAFDPIPPGTDRYILYVIFVQMGIPTIFIFYNVITSGWIIATLYLKQRRISQTLRSVASDVHDKLEGSHNTEAKLSTSSSLTKISWKDQQQLEAVRRVYRACIRIALYPLAPLTWWVIFVVYYTGQYFYTFTWKGDAKMMARFVTLNWYTSCVVALTNFVVFLTDPAVISVIKEVRRSIAQALGRGKKDIADSHDTLYDSPKLLAKRVQAVNIESEPVGSIGNDDISLGTADFDGPNVPTTFPGDLGGPLEQNMTYSTSVAGLHDDAVTRRVKGKADTQSFLDDM</sequence>
<feature type="transmembrane region" description="Helical" evidence="5">
    <location>
        <begin position="74"/>
        <end position="91"/>
    </location>
</feature>
<proteinExistence type="predicted"/>
<dbReference type="SUPFAM" id="SSF81321">
    <property type="entry name" value="Family A G protein-coupled receptor-like"/>
    <property type="match status" value="1"/>
</dbReference>
<feature type="transmembrane region" description="Helical" evidence="5">
    <location>
        <begin position="41"/>
        <end position="62"/>
    </location>
</feature>
<keyword evidence="3 5" id="KW-1133">Transmembrane helix</keyword>
<evidence type="ECO:0000313" key="6">
    <source>
        <dbReference type="EMBL" id="KAJ2801402.1"/>
    </source>
</evidence>
<evidence type="ECO:0000313" key="7">
    <source>
        <dbReference type="Proteomes" id="UP001140094"/>
    </source>
</evidence>
<gene>
    <name evidence="6" type="ORF">H4R20_003685</name>
</gene>